<protein>
    <submittedName>
        <fullName evidence="1">Uncharacterized protein</fullName>
    </submittedName>
</protein>
<feature type="non-terminal residue" evidence="1">
    <location>
        <position position="107"/>
    </location>
</feature>
<dbReference type="AlphaFoldDB" id="A0A699X5A9"/>
<gene>
    <name evidence="1" type="ORF">Tci_924300</name>
</gene>
<reference evidence="1" key="1">
    <citation type="journal article" date="2019" name="Sci. Rep.">
        <title>Draft genome of Tanacetum cinerariifolium, the natural source of mosquito coil.</title>
        <authorList>
            <person name="Yamashiro T."/>
            <person name="Shiraishi A."/>
            <person name="Satake H."/>
            <person name="Nakayama K."/>
        </authorList>
    </citation>
    <scope>NUCLEOTIDE SEQUENCE</scope>
</reference>
<name>A0A699X5A9_TANCI</name>
<feature type="non-terminal residue" evidence="1">
    <location>
        <position position="1"/>
    </location>
</feature>
<evidence type="ECO:0000313" key="1">
    <source>
        <dbReference type="EMBL" id="GFD52331.1"/>
    </source>
</evidence>
<comment type="caution">
    <text evidence="1">The sequence shown here is derived from an EMBL/GenBank/DDBJ whole genome shotgun (WGS) entry which is preliminary data.</text>
</comment>
<proteinExistence type="predicted"/>
<sequence>SESDKPVKDDSSVFTTFPNLLFSDRNDVTSNDKESIHDVPIKESKVFSNPLFDNNEINSDESESHVEYNSVESLSNHYHLEEPLMPIHIHEEERIRREHADYISRME</sequence>
<organism evidence="1">
    <name type="scientific">Tanacetum cinerariifolium</name>
    <name type="common">Dalmatian daisy</name>
    <name type="synonym">Chrysanthemum cinerariifolium</name>
    <dbReference type="NCBI Taxonomy" id="118510"/>
    <lineage>
        <taxon>Eukaryota</taxon>
        <taxon>Viridiplantae</taxon>
        <taxon>Streptophyta</taxon>
        <taxon>Embryophyta</taxon>
        <taxon>Tracheophyta</taxon>
        <taxon>Spermatophyta</taxon>
        <taxon>Magnoliopsida</taxon>
        <taxon>eudicotyledons</taxon>
        <taxon>Gunneridae</taxon>
        <taxon>Pentapetalae</taxon>
        <taxon>asterids</taxon>
        <taxon>campanulids</taxon>
        <taxon>Asterales</taxon>
        <taxon>Asteraceae</taxon>
        <taxon>Asteroideae</taxon>
        <taxon>Anthemideae</taxon>
        <taxon>Anthemidinae</taxon>
        <taxon>Tanacetum</taxon>
    </lineage>
</organism>
<dbReference type="EMBL" id="BKCJ011780951">
    <property type="protein sequence ID" value="GFD52331.1"/>
    <property type="molecule type" value="Genomic_DNA"/>
</dbReference>
<accession>A0A699X5A9</accession>